<protein>
    <submittedName>
        <fullName evidence="1">Uncharacterized protein</fullName>
    </submittedName>
</protein>
<dbReference type="Proteomes" id="UP000189229">
    <property type="component" value="Unassembled WGS sequence"/>
</dbReference>
<sequence>MDRSGHPACLGGGFEQHGLRAMRPRHYHRISIGGQQLARQLVLSVGLIPVDVQKKHQSERRSGCLALSPAQPEGVDLTGLGVGLRCVRQ</sequence>
<proteinExistence type="predicted"/>
<dbReference type="EMBL" id="MVBM01000004">
    <property type="protein sequence ID" value="OOK73882.1"/>
    <property type="molecule type" value="Genomic_DNA"/>
</dbReference>
<accession>A0A1V3X466</accession>
<name>A0A1V3X466_MYCKA</name>
<organism evidence="1 2">
    <name type="scientific">Mycobacterium kansasii</name>
    <dbReference type="NCBI Taxonomy" id="1768"/>
    <lineage>
        <taxon>Bacteria</taxon>
        <taxon>Bacillati</taxon>
        <taxon>Actinomycetota</taxon>
        <taxon>Actinomycetes</taxon>
        <taxon>Mycobacteriales</taxon>
        <taxon>Mycobacteriaceae</taxon>
        <taxon>Mycobacterium</taxon>
    </lineage>
</organism>
<evidence type="ECO:0000313" key="2">
    <source>
        <dbReference type="Proteomes" id="UP000189229"/>
    </source>
</evidence>
<evidence type="ECO:0000313" key="1">
    <source>
        <dbReference type="EMBL" id="OOK73882.1"/>
    </source>
</evidence>
<gene>
    <name evidence="1" type="ORF">BZL30_5086</name>
</gene>
<dbReference type="AlphaFoldDB" id="A0A1V3X466"/>
<reference evidence="1 2" key="1">
    <citation type="submission" date="2017-02" db="EMBL/GenBank/DDBJ databases">
        <title>Complete genome sequences of Mycobacterium kansasii strains isolated from rhesus macaques.</title>
        <authorList>
            <person name="Panda A."/>
            <person name="Nagaraj S."/>
            <person name="Zhao X."/>
            <person name="Tettelin H."/>
            <person name="Detolla L.J."/>
        </authorList>
    </citation>
    <scope>NUCLEOTIDE SEQUENCE [LARGE SCALE GENOMIC DNA]</scope>
    <source>
        <strain evidence="1 2">11-3813</strain>
    </source>
</reference>
<comment type="caution">
    <text evidence="1">The sequence shown here is derived from an EMBL/GenBank/DDBJ whole genome shotgun (WGS) entry which is preliminary data.</text>
</comment>